<dbReference type="RefSeq" id="WP_108692317.1">
    <property type="nucleotide sequence ID" value="NZ_QCYH01000006.1"/>
</dbReference>
<evidence type="ECO:0000313" key="1">
    <source>
        <dbReference type="EMBL" id="PVA09693.1"/>
    </source>
</evidence>
<evidence type="ECO:0000313" key="2">
    <source>
        <dbReference type="Proteomes" id="UP000244446"/>
    </source>
</evidence>
<dbReference type="Proteomes" id="UP000244446">
    <property type="component" value="Unassembled WGS sequence"/>
</dbReference>
<keyword evidence="2" id="KW-1185">Reference proteome</keyword>
<evidence type="ECO:0008006" key="3">
    <source>
        <dbReference type="Google" id="ProtNLM"/>
    </source>
</evidence>
<dbReference type="EMBL" id="QCYH01000006">
    <property type="protein sequence ID" value="PVA09693.1"/>
    <property type="molecule type" value="Genomic_DNA"/>
</dbReference>
<proteinExistence type="predicted"/>
<organism evidence="1 2">
    <name type="scientific">Pelagivirga sediminicola</name>
    <dbReference type="NCBI Taxonomy" id="2170575"/>
    <lineage>
        <taxon>Bacteria</taxon>
        <taxon>Pseudomonadati</taxon>
        <taxon>Pseudomonadota</taxon>
        <taxon>Alphaproteobacteria</taxon>
        <taxon>Rhodobacterales</taxon>
        <taxon>Paracoccaceae</taxon>
        <taxon>Pelagivirga</taxon>
    </lineage>
</organism>
<protein>
    <recommendedName>
        <fullName evidence="3">Flagellar FliJ protein</fullName>
    </recommendedName>
</protein>
<accession>A0A2T7G5I9</accession>
<sequence length="139" mass="15804">MSGLDKLKHATQAAYQAEQAKLRDIVRQETELRRALADLDARRQAAQALPADDLAAPRAIGADVLWQGWTQRTRRELNVRLAQVLVRKADRMSAMTQAFGRAQVAAVLVDDEKTALRRKAQDREQLRLQELALLRRYMS</sequence>
<name>A0A2T7G5I9_9RHOB</name>
<gene>
    <name evidence="1" type="ORF">DC366_11205</name>
</gene>
<comment type="caution">
    <text evidence="1">The sequence shown here is derived from an EMBL/GenBank/DDBJ whole genome shotgun (WGS) entry which is preliminary data.</text>
</comment>
<dbReference type="OrthoDB" id="7861976at2"/>
<dbReference type="AlphaFoldDB" id="A0A2T7G5I9"/>
<reference evidence="1 2" key="1">
    <citation type="submission" date="2018-04" db="EMBL/GenBank/DDBJ databases">
        <title>Pelagivirga bohaiensis gen. nov., sp. nov., a bacterium isolated from the Bohai Sea.</title>
        <authorList>
            <person name="Ji X."/>
        </authorList>
    </citation>
    <scope>NUCLEOTIDE SEQUENCE [LARGE SCALE GENOMIC DNA]</scope>
    <source>
        <strain evidence="1 2">BH-SD19</strain>
    </source>
</reference>